<dbReference type="InterPro" id="IPR024087">
    <property type="entry name" value="Creatininase-like_sf"/>
</dbReference>
<dbReference type="GO" id="GO:0016787">
    <property type="term" value="F:hydrolase activity"/>
    <property type="evidence" value="ECO:0007669"/>
    <property type="project" value="UniProtKB-KW"/>
</dbReference>
<keyword evidence="2" id="KW-0378">Hydrolase</keyword>
<dbReference type="SUPFAM" id="SSF102215">
    <property type="entry name" value="Creatininase"/>
    <property type="match status" value="1"/>
</dbReference>
<dbReference type="EMBL" id="UGKQ01000007">
    <property type="protein sequence ID" value="STS83180.1"/>
    <property type="molecule type" value="Genomic_DNA"/>
</dbReference>
<protein>
    <submittedName>
        <fullName evidence="2">Creatinine amidohydrolase</fullName>
    </submittedName>
</protein>
<accession>A0A377TYV4</accession>
<proteinExistence type="inferred from homology"/>
<comment type="similarity">
    <text evidence="1">Belongs to the creatininase superfamily.</text>
</comment>
<sequence length="51" mass="5581">MINGYIPAARFLPFLSWTDVAALPDKSNTVIVLPTGAIEQHGRICPARWTA</sequence>
<organism evidence="2 3">
    <name type="scientific">Klebsiella pneumoniae</name>
    <dbReference type="NCBI Taxonomy" id="573"/>
    <lineage>
        <taxon>Bacteria</taxon>
        <taxon>Pseudomonadati</taxon>
        <taxon>Pseudomonadota</taxon>
        <taxon>Gammaproteobacteria</taxon>
        <taxon>Enterobacterales</taxon>
        <taxon>Enterobacteriaceae</taxon>
        <taxon>Klebsiella/Raoultella group</taxon>
        <taxon>Klebsiella</taxon>
        <taxon>Klebsiella pneumoniae complex</taxon>
    </lineage>
</organism>
<dbReference type="AlphaFoldDB" id="A0A377TYV4"/>
<evidence type="ECO:0000313" key="3">
    <source>
        <dbReference type="Proteomes" id="UP000254938"/>
    </source>
</evidence>
<evidence type="ECO:0000256" key="1">
    <source>
        <dbReference type="ARBA" id="ARBA00024029"/>
    </source>
</evidence>
<dbReference type="Gene3D" id="3.40.50.10310">
    <property type="entry name" value="Creatininase"/>
    <property type="match status" value="1"/>
</dbReference>
<evidence type="ECO:0000313" key="2">
    <source>
        <dbReference type="EMBL" id="STS83180.1"/>
    </source>
</evidence>
<name>A0A377TYV4_KLEPN</name>
<dbReference type="Pfam" id="PF02633">
    <property type="entry name" value="Creatininase"/>
    <property type="match status" value="1"/>
</dbReference>
<gene>
    <name evidence="2" type="ORF">NCTC9140_04939</name>
</gene>
<dbReference type="Proteomes" id="UP000254938">
    <property type="component" value="Unassembled WGS sequence"/>
</dbReference>
<reference evidence="2 3" key="1">
    <citation type="submission" date="2018-06" db="EMBL/GenBank/DDBJ databases">
        <authorList>
            <consortium name="Pathogen Informatics"/>
            <person name="Doyle S."/>
        </authorList>
    </citation>
    <scope>NUCLEOTIDE SEQUENCE [LARGE SCALE GENOMIC DNA]</scope>
    <source>
        <strain evidence="2 3">NCTC9140</strain>
    </source>
</reference>
<dbReference type="InterPro" id="IPR003785">
    <property type="entry name" value="Creatininase/forma_Hydrolase"/>
</dbReference>